<dbReference type="Proteomes" id="UP001284601">
    <property type="component" value="Unassembled WGS sequence"/>
</dbReference>
<evidence type="ECO:0000313" key="1">
    <source>
        <dbReference type="EMBL" id="MDW5594970.1"/>
    </source>
</evidence>
<sequence>MKEFFCGAVVPDCTARFRGESEEAILAQVAQHAHDDHGMEHVPDAVINEVRAQIQDVE</sequence>
<name>A0ABU4HNT7_9ACTN</name>
<reference evidence="2" key="1">
    <citation type="submission" date="2023-07" db="EMBL/GenBank/DDBJ databases">
        <title>Conexibacter stalactiti sp. nov., isolated from stalactites in a lava cave and emended description of the genus Conexibacter.</title>
        <authorList>
            <person name="Lee S.D."/>
        </authorList>
    </citation>
    <scope>NUCLEOTIDE SEQUENCE [LARGE SCALE GENOMIC DNA]</scope>
    <source>
        <strain evidence="2">KCTC 39840</strain>
    </source>
</reference>
<accession>A0ABU4HNT7</accession>
<keyword evidence="2" id="KW-1185">Reference proteome</keyword>
<dbReference type="InterPro" id="IPR009409">
    <property type="entry name" value="DUF1059"/>
</dbReference>
<protein>
    <submittedName>
        <fullName evidence="1">DUF1059 domain-containing protein</fullName>
    </submittedName>
</protein>
<proteinExistence type="predicted"/>
<organism evidence="1 2">
    <name type="scientific">Conexibacter stalactiti</name>
    <dbReference type="NCBI Taxonomy" id="1940611"/>
    <lineage>
        <taxon>Bacteria</taxon>
        <taxon>Bacillati</taxon>
        <taxon>Actinomycetota</taxon>
        <taxon>Thermoleophilia</taxon>
        <taxon>Solirubrobacterales</taxon>
        <taxon>Conexibacteraceae</taxon>
        <taxon>Conexibacter</taxon>
    </lineage>
</organism>
<evidence type="ECO:0000313" key="2">
    <source>
        <dbReference type="Proteomes" id="UP001284601"/>
    </source>
</evidence>
<comment type="caution">
    <text evidence="1">The sequence shown here is derived from an EMBL/GenBank/DDBJ whole genome shotgun (WGS) entry which is preliminary data.</text>
</comment>
<dbReference type="RefSeq" id="WP_318597303.1">
    <property type="nucleotide sequence ID" value="NZ_JAWSTH010000025.1"/>
</dbReference>
<gene>
    <name evidence="1" type="ORF">R7226_11515</name>
</gene>
<dbReference type="Pfam" id="PF06348">
    <property type="entry name" value="DUF1059"/>
    <property type="match status" value="1"/>
</dbReference>
<reference evidence="1 2" key="2">
    <citation type="submission" date="2023-10" db="EMBL/GenBank/DDBJ databases">
        <authorList>
            <person name="Han X.F."/>
        </authorList>
    </citation>
    <scope>NUCLEOTIDE SEQUENCE [LARGE SCALE GENOMIC DNA]</scope>
    <source>
        <strain evidence="1 2">KCTC 39840</strain>
    </source>
</reference>
<dbReference type="EMBL" id="JAWSTH010000025">
    <property type="protein sequence ID" value="MDW5594970.1"/>
    <property type="molecule type" value="Genomic_DNA"/>
</dbReference>